<accession>A0AAN8IP97</accession>
<dbReference type="GO" id="GO:0030170">
    <property type="term" value="F:pyridoxal phosphate binding"/>
    <property type="evidence" value="ECO:0007669"/>
    <property type="project" value="UniProtKB-ARBA"/>
</dbReference>
<comment type="cofactor">
    <cofactor evidence="1">
        <name>pyridoxal 5'-phosphate</name>
        <dbReference type="ChEBI" id="CHEBI:597326"/>
    </cofactor>
</comment>
<dbReference type="Pfam" id="PF00291">
    <property type="entry name" value="PALP"/>
    <property type="match status" value="2"/>
</dbReference>
<feature type="domain" description="Tryptophan synthase beta chain-like PALP" evidence="8">
    <location>
        <begin position="293"/>
        <end position="584"/>
    </location>
</feature>
<dbReference type="Gene3D" id="3.40.50.1100">
    <property type="match status" value="3"/>
</dbReference>
<evidence type="ECO:0000259" key="8">
    <source>
        <dbReference type="Pfam" id="PF00291"/>
    </source>
</evidence>
<dbReference type="EC" id="4.2.1.22" evidence="5"/>
<evidence type="ECO:0000256" key="2">
    <source>
        <dbReference type="ARBA" id="ARBA00005003"/>
    </source>
</evidence>
<keyword evidence="6" id="KW-0663">Pyridoxal phosphate</keyword>
<keyword evidence="11" id="KW-1185">Reference proteome</keyword>
<dbReference type="Proteomes" id="UP001331761">
    <property type="component" value="Unassembled WGS sequence"/>
</dbReference>
<name>A0AAN8IP97_TRICO</name>
<dbReference type="GO" id="GO:0019344">
    <property type="term" value="P:cysteine biosynthetic process"/>
    <property type="evidence" value="ECO:0007669"/>
    <property type="project" value="UniProtKB-ARBA"/>
</dbReference>
<evidence type="ECO:0000256" key="5">
    <source>
        <dbReference type="ARBA" id="ARBA00012041"/>
    </source>
</evidence>
<dbReference type="FunFam" id="3.40.50.1100:FF:000003">
    <property type="entry name" value="Cystathionine beta-synthase"/>
    <property type="match status" value="1"/>
</dbReference>
<dbReference type="EMBL" id="WIXE01017808">
    <property type="protein sequence ID" value="KAK5971422.1"/>
    <property type="molecule type" value="Genomic_DNA"/>
</dbReference>
<evidence type="ECO:0000256" key="1">
    <source>
        <dbReference type="ARBA" id="ARBA00001933"/>
    </source>
</evidence>
<comment type="caution">
    <text evidence="10">The sequence shown here is derived from an EMBL/GenBank/DDBJ whole genome shotgun (WGS) entry which is preliminary data.</text>
</comment>
<evidence type="ECO:0000313" key="11">
    <source>
        <dbReference type="Proteomes" id="UP001331761"/>
    </source>
</evidence>
<sequence length="610" mass="66162">MIKIRSRFVIAKCIIVSQDRPGRDIEDVLVALGAEVVLTNVEANHESFTYRDFAKILAQGIENSYFLDEEVSAVGSLAHYESTAVEIVTALNHKVDLIVVPVRVGAAYTGIAKYVKQHLPSTKVYGVCCNDSVFPRVPEMSGENLPAIVNVSCGCGVEIVSSKDAFVMARRLIKEEGCMVGPSSGAAVFAALKLAELLPEGSNVVVVAADGIRNYMNQFIDDEWLLKNKIISHIEKKSAVPKETFDPKVLVYDPTTLAGVWKQDETTKKWTICSHKFNPYRSERPAVMENVLGAIHNTPLVKLRKVPQDKGIKCNMFVKCEYFNAGGSTKDRIALRMVQLAEADGRLKPGMTLIEPTSGNTGIGLSLAAAVKGYGCIIVMPEKMSKEKALTVEALGAMIVRTPNDAAFDSAYSHIGVSLRLQNEIPGAVILDQYRNIGNPMAHYEQTAEEIIDALDGKVDYVVIGAGTGGTVTGVAKKIKEKIPSCIVIGVDPEGSILADPNDGATAFYEVEGVGYDFVPGTLNRSVVDKWLKSTDKESFEAARELIRKEGILCGGSSGSNIHAALEIALDLPADKNVVTILPDGIRNYLTKFVNNEWMMVRDFSVTANA</sequence>
<dbReference type="InterPro" id="IPR050214">
    <property type="entry name" value="Cys_Synth/Cystath_Beta-Synth"/>
</dbReference>
<protein>
    <recommendedName>
        <fullName evidence="5">cystathionine beta-synthase</fullName>
        <ecNumber evidence="5">4.2.1.22</ecNumber>
    </recommendedName>
</protein>
<evidence type="ECO:0000256" key="7">
    <source>
        <dbReference type="ARBA" id="ARBA00047490"/>
    </source>
</evidence>
<dbReference type="CDD" id="cd01561">
    <property type="entry name" value="CBS_like"/>
    <property type="match status" value="1"/>
</dbReference>
<dbReference type="FunFam" id="3.40.50.1100:FF:000118">
    <property type="entry name" value="Related to CYS4-cystathionine beta-synthase"/>
    <property type="match status" value="1"/>
</dbReference>
<dbReference type="EMBL" id="WIXE01005898">
    <property type="protein sequence ID" value="KAK5981779.1"/>
    <property type="molecule type" value="Genomic_DNA"/>
</dbReference>
<proteinExistence type="inferred from homology"/>
<dbReference type="GO" id="GO:0004122">
    <property type="term" value="F:cystathionine beta-synthase activity"/>
    <property type="evidence" value="ECO:0007669"/>
    <property type="project" value="UniProtKB-EC"/>
</dbReference>
<dbReference type="InterPro" id="IPR036052">
    <property type="entry name" value="TrpB-like_PALP_sf"/>
</dbReference>
<dbReference type="SUPFAM" id="SSF53686">
    <property type="entry name" value="Tryptophan synthase beta subunit-like PLP-dependent enzymes"/>
    <property type="match status" value="2"/>
</dbReference>
<dbReference type="PANTHER" id="PTHR10314">
    <property type="entry name" value="CYSTATHIONINE BETA-SYNTHASE"/>
    <property type="match status" value="1"/>
</dbReference>
<reference evidence="10 11" key="1">
    <citation type="submission" date="2019-10" db="EMBL/GenBank/DDBJ databases">
        <title>Assembly and Annotation for the nematode Trichostrongylus colubriformis.</title>
        <authorList>
            <person name="Martin J."/>
        </authorList>
    </citation>
    <scope>NUCLEOTIDE SEQUENCE [LARGE SCALE GENOMIC DNA]</scope>
    <source>
        <strain evidence="10">G859</strain>
        <tissue evidence="10">Whole worm</tissue>
    </source>
</reference>
<evidence type="ECO:0000256" key="3">
    <source>
        <dbReference type="ARBA" id="ARBA00007103"/>
    </source>
</evidence>
<evidence type="ECO:0000313" key="9">
    <source>
        <dbReference type="EMBL" id="KAK5971422.1"/>
    </source>
</evidence>
<comment type="similarity">
    <text evidence="3">Belongs to the cysteine synthase/cystathionine beta-synthase family.</text>
</comment>
<evidence type="ECO:0000256" key="6">
    <source>
        <dbReference type="ARBA" id="ARBA00022898"/>
    </source>
</evidence>
<comment type="catalytic activity">
    <reaction evidence="7">
        <text>L-homocysteine + L-serine = L,L-cystathionine + H2O</text>
        <dbReference type="Rhea" id="RHEA:10112"/>
        <dbReference type="ChEBI" id="CHEBI:15377"/>
        <dbReference type="ChEBI" id="CHEBI:33384"/>
        <dbReference type="ChEBI" id="CHEBI:58161"/>
        <dbReference type="ChEBI" id="CHEBI:58199"/>
        <dbReference type="EC" id="4.2.1.22"/>
    </reaction>
</comment>
<comment type="pathway">
    <text evidence="2">Amino-acid biosynthesis; L-cysteine biosynthesis; L-cysteine from L-homocysteine and L-serine: step 1/2.</text>
</comment>
<comment type="subunit">
    <text evidence="4">Monomer.</text>
</comment>
<dbReference type="AlphaFoldDB" id="A0AAN8IP97"/>
<organism evidence="10 11">
    <name type="scientific">Trichostrongylus colubriformis</name>
    <name type="common">Black scour worm</name>
    <dbReference type="NCBI Taxonomy" id="6319"/>
    <lineage>
        <taxon>Eukaryota</taxon>
        <taxon>Metazoa</taxon>
        <taxon>Ecdysozoa</taxon>
        <taxon>Nematoda</taxon>
        <taxon>Chromadorea</taxon>
        <taxon>Rhabditida</taxon>
        <taxon>Rhabditina</taxon>
        <taxon>Rhabditomorpha</taxon>
        <taxon>Strongyloidea</taxon>
        <taxon>Trichostrongylidae</taxon>
        <taxon>Trichostrongylus</taxon>
    </lineage>
</organism>
<evidence type="ECO:0000313" key="10">
    <source>
        <dbReference type="EMBL" id="KAK5981779.1"/>
    </source>
</evidence>
<evidence type="ECO:0000256" key="4">
    <source>
        <dbReference type="ARBA" id="ARBA00011245"/>
    </source>
</evidence>
<gene>
    <name evidence="10" type="ORF">GCK32_005435</name>
    <name evidence="9" type="ORF">GCK32_008945</name>
</gene>
<dbReference type="InterPro" id="IPR001926">
    <property type="entry name" value="TrpB-like_PALP"/>
</dbReference>
<feature type="domain" description="Tryptophan synthase beta chain-like PALP" evidence="8">
    <location>
        <begin position="12"/>
        <end position="209"/>
    </location>
</feature>